<gene>
    <name evidence="3" type="ORF">H4W26_002420</name>
</gene>
<accession>A0ABR9J9G1</accession>
<dbReference type="EMBL" id="JADBEE010000002">
    <property type="protein sequence ID" value="MBE1515628.1"/>
    <property type="molecule type" value="Genomic_DNA"/>
</dbReference>
<evidence type="ECO:0000256" key="1">
    <source>
        <dbReference type="SAM" id="MobiDB-lite"/>
    </source>
</evidence>
<dbReference type="Proteomes" id="UP000636579">
    <property type="component" value="Unassembled WGS sequence"/>
</dbReference>
<evidence type="ECO:0000313" key="4">
    <source>
        <dbReference type="Proteomes" id="UP000636579"/>
    </source>
</evidence>
<keyword evidence="4" id="KW-1185">Reference proteome</keyword>
<evidence type="ECO:0000256" key="2">
    <source>
        <dbReference type="SAM" id="SignalP"/>
    </source>
</evidence>
<evidence type="ECO:0008006" key="5">
    <source>
        <dbReference type="Google" id="ProtNLM"/>
    </source>
</evidence>
<feature type="signal peptide" evidence="2">
    <location>
        <begin position="1"/>
        <end position="30"/>
    </location>
</feature>
<evidence type="ECO:0000313" key="3">
    <source>
        <dbReference type="EMBL" id="MBE1515628.1"/>
    </source>
</evidence>
<dbReference type="PROSITE" id="PS51257">
    <property type="entry name" value="PROKAR_LIPOPROTEIN"/>
    <property type="match status" value="1"/>
</dbReference>
<feature type="compositionally biased region" description="Gly residues" evidence="1">
    <location>
        <begin position="119"/>
        <end position="128"/>
    </location>
</feature>
<feature type="chain" id="PRO_5047211730" description="LppX_LprAFG lipoprotein" evidence="2">
    <location>
        <begin position="31"/>
        <end position="333"/>
    </location>
</feature>
<dbReference type="RefSeq" id="WP_192592442.1">
    <property type="nucleotide sequence ID" value="NZ_JADBEE010000002.1"/>
</dbReference>
<proteinExistence type="predicted"/>
<sequence>MSTSAGRRPTPRPRLLAGASALGLATLLLAGCGGAEDESPAQTVDPSEPVSQEDPSAAPTGNATDAQAPALEDLEDAIWDASMAQTSVNASVSGPLEQGQQLFGYNPEAFAGDDAAGAGEDGGAGEDAGAGVESGADALFELSVVGQMQGDSATELNYVPDYRVLQVGETTYQTVGGFIFDYEAQIPAEVEPEVGGAELESALLAEGEWVDVSMGELAVPRTPEELMETLRDHVEETLDGDSLADSGLEPAVETEGEQDVWVYSNEQIELTVLANAESPLLMGLTLQGEAPLEVSFDQWNEAELPTAPEESTVITDQLLQEILSGFVASADQG</sequence>
<name>A0ABR9J9G1_9MICC</name>
<feature type="region of interest" description="Disordered" evidence="1">
    <location>
        <begin position="111"/>
        <end position="131"/>
    </location>
</feature>
<feature type="compositionally biased region" description="Polar residues" evidence="1">
    <location>
        <begin position="40"/>
        <end position="65"/>
    </location>
</feature>
<keyword evidence="2" id="KW-0732">Signal</keyword>
<comment type="caution">
    <text evidence="3">The sequence shown here is derived from an EMBL/GenBank/DDBJ whole genome shotgun (WGS) entry which is preliminary data.</text>
</comment>
<protein>
    <recommendedName>
        <fullName evidence="5">LppX_LprAFG lipoprotein</fullName>
    </recommendedName>
</protein>
<reference evidence="3 4" key="1">
    <citation type="submission" date="2020-10" db="EMBL/GenBank/DDBJ databases">
        <title>Sequencing the genomes of 1000 actinobacteria strains.</title>
        <authorList>
            <person name="Klenk H.-P."/>
        </authorList>
    </citation>
    <scope>NUCLEOTIDE SEQUENCE [LARGE SCALE GENOMIC DNA]</scope>
    <source>
        <strain evidence="3 4">DSM 15474</strain>
    </source>
</reference>
<organism evidence="3 4">
    <name type="scientific">Nesterenkonia halotolerans</name>
    <dbReference type="NCBI Taxonomy" id="225325"/>
    <lineage>
        <taxon>Bacteria</taxon>
        <taxon>Bacillati</taxon>
        <taxon>Actinomycetota</taxon>
        <taxon>Actinomycetes</taxon>
        <taxon>Micrococcales</taxon>
        <taxon>Micrococcaceae</taxon>
        <taxon>Nesterenkonia</taxon>
    </lineage>
</organism>
<feature type="region of interest" description="Disordered" evidence="1">
    <location>
        <begin position="33"/>
        <end position="71"/>
    </location>
</feature>